<evidence type="ECO:0000256" key="3">
    <source>
        <dbReference type="ARBA" id="ARBA00022679"/>
    </source>
</evidence>
<comment type="catalytic activity">
    <reaction evidence="5">
        <text>glucuronate acceptor + UDP-alpha-D-glucuronate = acceptor beta-D-glucuronoside + UDP + H(+)</text>
        <dbReference type="Rhea" id="RHEA:21032"/>
        <dbReference type="ChEBI" id="CHEBI:15378"/>
        <dbReference type="ChEBI" id="CHEBI:58052"/>
        <dbReference type="ChEBI" id="CHEBI:58223"/>
        <dbReference type="ChEBI" id="CHEBI:132367"/>
        <dbReference type="ChEBI" id="CHEBI:132368"/>
        <dbReference type="EC" id="2.4.1.17"/>
    </reaction>
</comment>
<keyword evidence="2 4" id="KW-0328">Glycosyltransferase</keyword>
<evidence type="ECO:0000256" key="4">
    <source>
        <dbReference type="RuleBase" id="RU003718"/>
    </source>
</evidence>
<protein>
    <recommendedName>
        <fullName evidence="5">UDP-glucuronosyltransferase</fullName>
        <ecNumber evidence="5">2.4.1.17</ecNumber>
    </recommendedName>
</protein>
<dbReference type="SUPFAM" id="SSF53756">
    <property type="entry name" value="UDP-Glycosyltransferase/glycogen phosphorylase"/>
    <property type="match status" value="1"/>
</dbReference>
<dbReference type="GO" id="GO:0016020">
    <property type="term" value="C:membrane"/>
    <property type="evidence" value="ECO:0007669"/>
    <property type="project" value="UniProtKB-SubCell"/>
</dbReference>
<keyword evidence="5" id="KW-0472">Membrane</keyword>
<name>A0A8J1XSN3_OWEFU</name>
<dbReference type="CDD" id="cd03784">
    <property type="entry name" value="GT1_Gtf-like"/>
    <property type="match status" value="1"/>
</dbReference>
<keyword evidence="5" id="KW-0812">Transmembrane</keyword>
<dbReference type="EMBL" id="CAIIXF020000007">
    <property type="protein sequence ID" value="CAH1789803.1"/>
    <property type="molecule type" value="Genomic_DNA"/>
</dbReference>
<dbReference type="FunFam" id="3.40.50.2000:FF:000021">
    <property type="entry name" value="UDP-glucuronosyltransferase"/>
    <property type="match status" value="1"/>
</dbReference>
<dbReference type="EC" id="2.4.1.17" evidence="5"/>
<evidence type="ECO:0000256" key="2">
    <source>
        <dbReference type="ARBA" id="ARBA00022676"/>
    </source>
</evidence>
<evidence type="ECO:0000256" key="1">
    <source>
        <dbReference type="ARBA" id="ARBA00009995"/>
    </source>
</evidence>
<dbReference type="InterPro" id="IPR035595">
    <property type="entry name" value="UDP_glycos_trans_CS"/>
</dbReference>
<feature type="transmembrane region" description="Helical" evidence="5">
    <location>
        <begin position="484"/>
        <end position="512"/>
    </location>
</feature>
<organism evidence="6 7">
    <name type="scientific">Owenia fusiformis</name>
    <name type="common">Polychaete worm</name>
    <dbReference type="NCBI Taxonomy" id="6347"/>
    <lineage>
        <taxon>Eukaryota</taxon>
        <taxon>Metazoa</taxon>
        <taxon>Spiralia</taxon>
        <taxon>Lophotrochozoa</taxon>
        <taxon>Annelida</taxon>
        <taxon>Polychaeta</taxon>
        <taxon>Sedentaria</taxon>
        <taxon>Canalipalpata</taxon>
        <taxon>Sabellida</taxon>
        <taxon>Oweniida</taxon>
        <taxon>Oweniidae</taxon>
        <taxon>Owenia</taxon>
    </lineage>
</organism>
<comment type="subcellular location">
    <subcellularLocation>
        <location evidence="5">Membrane</location>
        <topology evidence="5">Single-pass membrane protein</topology>
    </subcellularLocation>
</comment>
<gene>
    <name evidence="6" type="ORF">OFUS_LOCUS15097</name>
</gene>
<comment type="similarity">
    <text evidence="1 4">Belongs to the UDP-glycosyltransferase family.</text>
</comment>
<keyword evidence="7" id="KW-1185">Reference proteome</keyword>
<reference evidence="6" key="1">
    <citation type="submission" date="2022-03" db="EMBL/GenBank/DDBJ databases">
        <authorList>
            <person name="Martin C."/>
        </authorList>
    </citation>
    <scope>NUCLEOTIDE SEQUENCE</scope>
</reference>
<dbReference type="Gene3D" id="3.40.50.2000">
    <property type="entry name" value="Glycogen Phosphorylase B"/>
    <property type="match status" value="1"/>
</dbReference>
<dbReference type="Pfam" id="PF00201">
    <property type="entry name" value="UDPGT"/>
    <property type="match status" value="1"/>
</dbReference>
<feature type="signal peptide" evidence="5">
    <location>
        <begin position="1"/>
        <end position="19"/>
    </location>
</feature>
<evidence type="ECO:0000313" key="6">
    <source>
        <dbReference type="EMBL" id="CAH1789803.1"/>
    </source>
</evidence>
<dbReference type="InterPro" id="IPR002213">
    <property type="entry name" value="UDP_glucos_trans"/>
</dbReference>
<keyword evidence="3 4" id="KW-0808">Transferase</keyword>
<sequence length="527" mass="60103">MLMLLLLVFCGVISETVWAVHILLIPYTQGTNSRLMNMEKLADILIQDGHSVSLMINNRYDEENRPISKDVKIYKFKIPDDAWLVTDDAVVAKAHNTSFIEMASLVKHLTISYCEALLKSGILHELKKIKFDLVLVDYVEECARLSIDYLDIATVTYSNEGGLVNTYFGHLNHPAPWSFVTPFVVGFPDDMRFSERVQSTLINSVIQYVYYTMLLDMDTLRIKYKVNASLSTMNTLSRKTSLHFSNNHFVLDYPRPVMPNHVNIGGMYFQPPNPLSGHIDNIVKNASPGGVIIVSFGSIFNPTHGTLEYVTEQMASAFAGLTYTVIWKYPKNSKPPKSLGKNTHLVNWLPQNDLLGHPKTKLFITHCGVSSTYETIYHAVPVITIPIAVDQFKHSTQLTKRLKMGIELRMDHREITNTSLVEAILSVLEDPKYKENAKIASRLIQKNINKPRDVFLFWINYVIETNGAKHLVSKPLQDLSFFQYFMLDVLIFLAVILAVIVTIIFIIIRWIFRCVMCLFKNSKQKDD</sequence>
<accession>A0A8J1XSN3</accession>
<evidence type="ECO:0000313" key="7">
    <source>
        <dbReference type="Proteomes" id="UP000749559"/>
    </source>
</evidence>
<evidence type="ECO:0000256" key="5">
    <source>
        <dbReference type="RuleBase" id="RU362059"/>
    </source>
</evidence>
<dbReference type="OrthoDB" id="6106008at2759"/>
<dbReference type="AlphaFoldDB" id="A0A8J1XSN3"/>
<dbReference type="PANTHER" id="PTHR48043:SF145">
    <property type="entry name" value="FI06409P-RELATED"/>
    <property type="match status" value="1"/>
</dbReference>
<proteinExistence type="inferred from homology"/>
<dbReference type="Proteomes" id="UP000749559">
    <property type="component" value="Unassembled WGS sequence"/>
</dbReference>
<feature type="chain" id="PRO_5042621149" description="UDP-glucuronosyltransferase" evidence="5">
    <location>
        <begin position="20"/>
        <end position="527"/>
    </location>
</feature>
<dbReference type="PROSITE" id="PS00375">
    <property type="entry name" value="UDPGT"/>
    <property type="match status" value="1"/>
</dbReference>
<keyword evidence="5" id="KW-0732">Signal</keyword>
<dbReference type="PANTHER" id="PTHR48043">
    <property type="entry name" value="EG:EG0003.4 PROTEIN-RELATED"/>
    <property type="match status" value="1"/>
</dbReference>
<keyword evidence="5" id="KW-1133">Transmembrane helix</keyword>
<dbReference type="InterPro" id="IPR050271">
    <property type="entry name" value="UDP-glycosyltransferase"/>
</dbReference>
<comment type="caution">
    <text evidence="6">The sequence shown here is derived from an EMBL/GenBank/DDBJ whole genome shotgun (WGS) entry which is preliminary data.</text>
</comment>
<dbReference type="GO" id="GO:0015020">
    <property type="term" value="F:glucuronosyltransferase activity"/>
    <property type="evidence" value="ECO:0007669"/>
    <property type="project" value="UniProtKB-EC"/>
</dbReference>